<dbReference type="EMBL" id="CP099583">
    <property type="protein sequence ID" value="USS42749.1"/>
    <property type="molecule type" value="Genomic_DNA"/>
</dbReference>
<evidence type="ECO:0000313" key="3">
    <source>
        <dbReference type="EMBL" id="USS42749.1"/>
    </source>
</evidence>
<dbReference type="Pfam" id="PF21446">
    <property type="entry name" value="Gp34_trimer"/>
    <property type="match status" value="1"/>
</dbReference>
<accession>A0ABY5B9K9</accession>
<feature type="region of interest" description="Disordered" evidence="1">
    <location>
        <begin position="1"/>
        <end position="23"/>
    </location>
</feature>
<dbReference type="InterPro" id="IPR048390">
    <property type="entry name" value="Gp34_trimer"/>
</dbReference>
<proteinExistence type="predicted"/>
<dbReference type="Proteomes" id="UP001056386">
    <property type="component" value="Chromosome 2"/>
</dbReference>
<evidence type="ECO:0000313" key="4">
    <source>
        <dbReference type="Proteomes" id="UP001056386"/>
    </source>
</evidence>
<gene>
    <name evidence="3" type="ORF">NFI99_11250</name>
</gene>
<reference evidence="3" key="1">
    <citation type="submission" date="2022-06" db="EMBL/GenBank/DDBJ databases">
        <title>Draft genome sequence of Burkholderia glumae strain GR20004 isolated from rice panicle showing bacterial panicle blight.</title>
        <authorList>
            <person name="Choi S.Y."/>
            <person name="Lee Y.H."/>
        </authorList>
    </citation>
    <scope>NUCLEOTIDE SEQUENCE</scope>
    <source>
        <strain evidence="3">GR20004</strain>
    </source>
</reference>
<protein>
    <recommendedName>
        <fullName evidence="2">Peptidase S74 domain-containing protein</fullName>
    </recommendedName>
</protein>
<evidence type="ECO:0000256" key="1">
    <source>
        <dbReference type="SAM" id="MobiDB-lite"/>
    </source>
</evidence>
<sequence>MTTLQTINLGNPPDGSGGDTVRSANDKVNANTAILDACVALGYQIVSANKTLAATDAGARFGLVFQAAGGIVVLPLANSVRQNGIVHFFNIGAQAVNIGFQASDGAQITKVNAGDWVQYASDGNAYWHVVARGRLTLDEVIGGALSTVGAITSGGLLTAPNILATTIDASGSGGQLRAIQGGYGAILRNDGFAVYLMSTDKNNATGSFNALRPLWWNLASGQVTIAGDGAKTTIGGALAVNGQILAPEGTVQVPGISFQNDGSPDTGLFHIGDGVFGISCNTTEVVRYSPSGAQFSATPTVSGNAMWHAGNFTPSNYLPKAGGALTGALTSSALMYSSNGVLAGGGGAIAGLYNGTNAADGAALQGSGGVVAQCKTASVLWLSKNGNVTGQWDSNFVQFYVTGSSIGSINSPNGTSISYNTSSDYRLKANYAPLDGAAETLLRIKFYEGEFKAAPGEKAYYVLAHELQEVVPQAVTGEKDAVSEAGAIVPQQVDYSKLVPHLGAALQDALLRLAALEAKVGK</sequence>
<name>A0ABY5B9K9_BURGL</name>
<feature type="domain" description="Peptidase S74" evidence="2">
    <location>
        <begin position="423"/>
        <end position="520"/>
    </location>
</feature>
<dbReference type="InterPro" id="IPR030392">
    <property type="entry name" value="S74_ICA"/>
</dbReference>
<dbReference type="RefSeq" id="WP_252836490.1">
    <property type="nucleotide sequence ID" value="NZ_CP099583.1"/>
</dbReference>
<evidence type="ECO:0000259" key="2">
    <source>
        <dbReference type="PROSITE" id="PS51688"/>
    </source>
</evidence>
<keyword evidence="4" id="KW-1185">Reference proteome</keyword>
<dbReference type="PROSITE" id="PS51688">
    <property type="entry name" value="ICA"/>
    <property type="match status" value="1"/>
</dbReference>
<organism evidence="3 4">
    <name type="scientific">Burkholderia glumae</name>
    <name type="common">Pseudomonas glumae</name>
    <dbReference type="NCBI Taxonomy" id="337"/>
    <lineage>
        <taxon>Bacteria</taxon>
        <taxon>Pseudomonadati</taxon>
        <taxon>Pseudomonadota</taxon>
        <taxon>Betaproteobacteria</taxon>
        <taxon>Burkholderiales</taxon>
        <taxon>Burkholderiaceae</taxon>
        <taxon>Burkholderia</taxon>
    </lineage>
</organism>